<feature type="binding site" evidence="18">
    <location>
        <position position="539"/>
    </location>
    <ligand>
        <name>NADP(+)</name>
        <dbReference type="ChEBI" id="CHEBI:58349"/>
    </ligand>
</feature>
<evidence type="ECO:0000256" key="11">
    <source>
        <dbReference type="ARBA" id="ARBA00022824"/>
    </source>
</evidence>
<keyword evidence="5 18" id="KW-0963">Cytoplasm</keyword>
<feature type="domain" description="FAD-binding FR-type" evidence="20">
    <location>
        <begin position="177"/>
        <end position="420"/>
    </location>
</feature>
<evidence type="ECO:0000256" key="14">
    <source>
        <dbReference type="ARBA" id="ARBA00022989"/>
    </source>
</evidence>
<comment type="subcellular location">
    <subcellularLocation>
        <location evidence="18">Cytoplasm</location>
    </subcellularLocation>
    <subcellularLocation>
        <location evidence="18">Mitochondrion</location>
    </subcellularLocation>
    <subcellularLocation>
        <location evidence="3">Endoplasmic reticulum membrane</location>
        <topology evidence="3">Single-pass membrane protein</topology>
    </subcellularLocation>
    <text evidence="18">Relocalizes to mitochondria after H(2)O(2) exposure.</text>
</comment>
<dbReference type="Gene3D" id="2.40.30.10">
    <property type="entry name" value="Translation factors"/>
    <property type="match status" value="1"/>
</dbReference>
<comment type="function">
    <text evidence="18">NADPH-dependent reductase which is a central component of the cytosolic iron-sulfur (Fe-S) protein assembly (CIA) machinery. Transfers electrons from NADPH via its FAD and FMN prosthetic groups to the [2Fe-2S] cluster of DRE2, another key component of the CIA machinery. In turn, this reduced cluster provides electrons for assembly of cytosolic iron-sulfur cluster proteins. Positively controls H(2)O(2)-induced cell death.</text>
</comment>
<dbReference type="Pfam" id="PF15924">
    <property type="entry name" value="ALG11_N"/>
    <property type="match status" value="1"/>
</dbReference>
<dbReference type="EMBL" id="JADGKB010000002">
    <property type="protein sequence ID" value="KAJ3262279.1"/>
    <property type="molecule type" value="Genomic_DNA"/>
</dbReference>
<feature type="binding site" evidence="18">
    <location>
        <position position="120"/>
    </location>
    <ligand>
        <name>FMN</name>
        <dbReference type="ChEBI" id="CHEBI:58210"/>
    </ligand>
</feature>
<dbReference type="AlphaFoldDB" id="A0AAD5URH5"/>
<evidence type="ECO:0000256" key="1">
    <source>
        <dbReference type="ARBA" id="ARBA00001917"/>
    </source>
</evidence>
<dbReference type="GO" id="GO:0004377">
    <property type="term" value="F:GDP-Man:Man(3)GlcNAc(2)-PP-Dol alpha-1,2-mannosyltransferase activity"/>
    <property type="evidence" value="ECO:0007669"/>
    <property type="project" value="UniProtKB-EC"/>
</dbReference>
<dbReference type="PANTHER" id="PTHR45919">
    <property type="entry name" value="GDP-MAN:MAN(3)GLCNAC(2)-PP-DOL ALPHA-1,2-MANNOSYLTRANSFERASE"/>
    <property type="match status" value="1"/>
</dbReference>
<evidence type="ECO:0000313" key="21">
    <source>
        <dbReference type="EMBL" id="KAJ3262279.1"/>
    </source>
</evidence>
<evidence type="ECO:0000256" key="4">
    <source>
        <dbReference type="ARBA" id="ARBA00004922"/>
    </source>
</evidence>
<evidence type="ECO:0000313" key="22">
    <source>
        <dbReference type="Proteomes" id="UP001210925"/>
    </source>
</evidence>
<reference evidence="21" key="1">
    <citation type="submission" date="2020-05" db="EMBL/GenBank/DDBJ databases">
        <title>Phylogenomic resolution of chytrid fungi.</title>
        <authorList>
            <person name="Stajich J.E."/>
            <person name="Amses K."/>
            <person name="Simmons R."/>
            <person name="Seto K."/>
            <person name="Myers J."/>
            <person name="Bonds A."/>
            <person name="Quandt C.A."/>
            <person name="Barry K."/>
            <person name="Liu P."/>
            <person name="Grigoriev I."/>
            <person name="Longcore J.E."/>
            <person name="James T.Y."/>
        </authorList>
    </citation>
    <scope>NUCLEOTIDE SEQUENCE</scope>
    <source>
        <strain evidence="21">PLAUS21</strain>
    </source>
</reference>
<keyword evidence="18" id="KW-0496">Mitochondrion</keyword>
<dbReference type="InterPro" id="IPR001296">
    <property type="entry name" value="Glyco_trans_1"/>
</dbReference>
<comment type="pathway">
    <text evidence="4">Protein modification; protein glycosylation.</text>
</comment>
<feature type="binding site" evidence="18">
    <location>
        <position position="433"/>
    </location>
    <ligand>
        <name>NADP(+)</name>
        <dbReference type="ChEBI" id="CHEBI:58349"/>
    </ligand>
</feature>
<comment type="catalytic activity">
    <reaction evidence="17">
        <text>an alpha-D-Man-(1-&gt;3)-[alpha-D-Man-(1-&gt;6)]-beta-D-Man-(1-&gt;4)-beta-D-GlcNAc-(1-&gt;4)-alpha-D-GlcNAc-diphospho-di-trans,poly-cis-dolichol + 2 GDP-alpha-D-mannose = an alpha-D-Man-(1-&gt;2)-alpha-D-Man-(1-&gt;2)-alpha-D-Man-(1-&gt;3)-[alpha-D-Man-(1-&gt;6)]-beta-D-Man-(1-&gt;4)-beta-D-GlcNAc-(1-&gt;4)-alpha-D-GlcNAc-diphospho-di-trans,poly-cis-dolichol + 2 GDP + 2 H(+)</text>
        <dbReference type="Rhea" id="RHEA:29523"/>
        <dbReference type="Rhea" id="RHEA-COMP:19515"/>
        <dbReference type="Rhea" id="RHEA-COMP:19516"/>
        <dbReference type="ChEBI" id="CHEBI:15378"/>
        <dbReference type="ChEBI" id="CHEBI:57527"/>
        <dbReference type="ChEBI" id="CHEBI:58189"/>
        <dbReference type="ChEBI" id="CHEBI:132511"/>
        <dbReference type="ChEBI" id="CHEBI:132515"/>
        <dbReference type="EC" id="2.4.1.131"/>
    </reaction>
    <physiologicalReaction direction="left-to-right" evidence="17">
        <dbReference type="Rhea" id="RHEA:29524"/>
    </physiologicalReaction>
</comment>
<dbReference type="Proteomes" id="UP001210925">
    <property type="component" value="Unassembled WGS sequence"/>
</dbReference>
<evidence type="ECO:0000256" key="5">
    <source>
        <dbReference type="ARBA" id="ARBA00022490"/>
    </source>
</evidence>
<comment type="caution">
    <text evidence="18">Lacks conserved residue(s) required for the propagation of feature annotation.</text>
</comment>
<gene>
    <name evidence="21" type="primary">NDOR1</name>
    <name evidence="18" type="synonym">TAH18</name>
    <name evidence="21" type="ORF">HK103_002692</name>
</gene>
<dbReference type="FunFam" id="3.40.50.80:FF:000030">
    <property type="entry name" value="NADPH-dependent diflavin oxidoreductase 1"/>
    <property type="match status" value="1"/>
</dbReference>
<protein>
    <recommendedName>
        <fullName evidence="18">NADPH-dependent diflavin oxidoreductase 1</fullName>
        <ecNumber evidence="18">1.18.1.-</ecNumber>
    </recommendedName>
    <alternativeName>
        <fullName evidence="18">NADPH-dependent FMN and FAD-containing oxidoreductase</fullName>
    </alternativeName>
</protein>
<dbReference type="InterPro" id="IPR001094">
    <property type="entry name" value="Flavdoxin-like"/>
</dbReference>
<dbReference type="Gene3D" id="3.40.50.360">
    <property type="match status" value="1"/>
</dbReference>
<keyword evidence="12 18" id="KW-0274">FAD</keyword>
<dbReference type="InterPro" id="IPR023173">
    <property type="entry name" value="NADPH_Cyt_P450_Rdtase_alpha"/>
</dbReference>
<evidence type="ECO:0000256" key="2">
    <source>
        <dbReference type="ARBA" id="ARBA00001974"/>
    </source>
</evidence>
<dbReference type="GO" id="GO:0005739">
    <property type="term" value="C:mitochondrion"/>
    <property type="evidence" value="ECO:0007669"/>
    <property type="project" value="UniProtKB-SubCell"/>
</dbReference>
<dbReference type="InterPro" id="IPR008254">
    <property type="entry name" value="Flavodoxin/NO_synth"/>
</dbReference>
<comment type="similarity">
    <text evidence="18">Belongs to the NADPH-dependent diflavin oxidoreductase NDOR1 family.</text>
</comment>
<comment type="similarity">
    <text evidence="18">In the C-terminal section; belongs to the flavoprotein pyridine nucleotide cytochrome reductase family.</text>
</comment>
<dbReference type="EC" id="1.18.1.-" evidence="18"/>
<comment type="cofactor">
    <cofactor evidence="1 18">
        <name>FMN</name>
        <dbReference type="ChEBI" id="CHEBI:58210"/>
    </cofactor>
</comment>
<dbReference type="SUPFAM" id="SSF52218">
    <property type="entry name" value="Flavoproteins"/>
    <property type="match status" value="1"/>
</dbReference>
<keyword evidence="13 18" id="KW-0521">NADP</keyword>
<keyword evidence="16" id="KW-0472">Membrane</keyword>
<accession>A0AAD5URH5</accession>
<keyword evidence="8" id="KW-0328">Glycosyltransferase</keyword>
<dbReference type="Gene3D" id="1.20.990.10">
    <property type="entry name" value="NADPH-cytochrome p450 Reductase, Chain A, domain 3"/>
    <property type="match status" value="1"/>
</dbReference>
<dbReference type="GO" id="GO:0050660">
    <property type="term" value="F:flavin adenine dinucleotide binding"/>
    <property type="evidence" value="ECO:0007669"/>
    <property type="project" value="UniProtKB-UniRule"/>
</dbReference>
<evidence type="ECO:0000256" key="3">
    <source>
        <dbReference type="ARBA" id="ARBA00004389"/>
    </source>
</evidence>
<dbReference type="GO" id="GO:0005789">
    <property type="term" value="C:endoplasmic reticulum membrane"/>
    <property type="evidence" value="ECO:0007669"/>
    <property type="project" value="UniProtKB-SubCell"/>
</dbReference>
<feature type="domain" description="Flavodoxin-like" evidence="19">
    <location>
        <begin position="5"/>
        <end position="138"/>
    </location>
</feature>
<keyword evidence="7 18" id="KW-0288">FMN</keyword>
<dbReference type="PRINTS" id="PR00371">
    <property type="entry name" value="FPNCR"/>
</dbReference>
<evidence type="ECO:0000256" key="10">
    <source>
        <dbReference type="ARBA" id="ARBA00022692"/>
    </source>
</evidence>
<evidence type="ECO:0000256" key="15">
    <source>
        <dbReference type="ARBA" id="ARBA00023002"/>
    </source>
</evidence>
<dbReference type="Gene3D" id="3.40.50.2000">
    <property type="entry name" value="Glycogen Phosphorylase B"/>
    <property type="match status" value="1"/>
</dbReference>
<evidence type="ECO:0000256" key="13">
    <source>
        <dbReference type="ARBA" id="ARBA00022857"/>
    </source>
</evidence>
<dbReference type="PRINTS" id="PR00369">
    <property type="entry name" value="FLAVODOXIN"/>
</dbReference>
<dbReference type="GO" id="GO:0016651">
    <property type="term" value="F:oxidoreductase activity, acting on NAD(P)H"/>
    <property type="evidence" value="ECO:0007669"/>
    <property type="project" value="UniProtKB-UniRule"/>
</dbReference>
<evidence type="ECO:0000256" key="17">
    <source>
        <dbReference type="ARBA" id="ARBA00045065"/>
    </source>
</evidence>
<comment type="similarity">
    <text evidence="18">In the N-terminal section; belongs to the flavodoxin family.</text>
</comment>
<dbReference type="InterPro" id="IPR028879">
    <property type="entry name" value="NDOR1"/>
</dbReference>
<keyword evidence="9" id="KW-0808">Transferase</keyword>
<evidence type="ECO:0000259" key="19">
    <source>
        <dbReference type="PROSITE" id="PS50902"/>
    </source>
</evidence>
<dbReference type="InterPro" id="IPR039261">
    <property type="entry name" value="FNR_nucleotide-bd"/>
</dbReference>
<dbReference type="InterPro" id="IPR038013">
    <property type="entry name" value="ALG11"/>
</dbReference>
<dbReference type="SUPFAM" id="SSF53756">
    <property type="entry name" value="UDP-Glycosyltransferase/glycogen phosphorylase"/>
    <property type="match status" value="1"/>
</dbReference>
<keyword evidence="22" id="KW-1185">Reference proteome</keyword>
<feature type="binding site" evidence="18">
    <location>
        <begin position="393"/>
        <end position="396"/>
    </location>
    <ligand>
        <name>FAD</name>
        <dbReference type="ChEBI" id="CHEBI:57692"/>
    </ligand>
</feature>
<dbReference type="InterPro" id="IPR017927">
    <property type="entry name" value="FAD-bd_FR_type"/>
</dbReference>
<keyword evidence="10" id="KW-0812">Transmembrane</keyword>
<dbReference type="GO" id="GO:0016226">
    <property type="term" value="P:iron-sulfur cluster assembly"/>
    <property type="evidence" value="ECO:0007669"/>
    <property type="project" value="UniProtKB-UniRule"/>
</dbReference>
<dbReference type="Pfam" id="PF00175">
    <property type="entry name" value="NAD_binding_1"/>
    <property type="match status" value="1"/>
</dbReference>
<dbReference type="InterPro" id="IPR029039">
    <property type="entry name" value="Flavoprotein-like_sf"/>
</dbReference>
<evidence type="ECO:0000256" key="9">
    <source>
        <dbReference type="ARBA" id="ARBA00022679"/>
    </source>
</evidence>
<feature type="binding site" evidence="18">
    <location>
        <begin position="496"/>
        <end position="497"/>
    </location>
    <ligand>
        <name>NADP(+)</name>
        <dbReference type="ChEBI" id="CHEBI:58349"/>
    </ligand>
</feature>
<dbReference type="SUPFAM" id="SSF63380">
    <property type="entry name" value="Riboflavin synthase domain-like"/>
    <property type="match status" value="1"/>
</dbReference>
<dbReference type="HAMAP" id="MF_03178">
    <property type="entry name" value="NDOR1"/>
    <property type="match status" value="1"/>
</dbReference>
<evidence type="ECO:0000256" key="6">
    <source>
        <dbReference type="ARBA" id="ARBA00022630"/>
    </source>
</evidence>
<proteinExistence type="inferred from homology"/>
<dbReference type="PANTHER" id="PTHR45919:SF1">
    <property type="entry name" value="GDP-MAN:MAN(3)GLCNAC(2)-PP-DOL ALPHA-1,2-MANNOSYLTRANSFERASE"/>
    <property type="match status" value="1"/>
</dbReference>
<comment type="catalytic activity">
    <reaction evidence="18">
        <text>2 oxidized [2Fe-2S]-[protein] + NADPH = 2 reduced [2Fe-2S]-[protein] + NADP(+) + H(+)</text>
        <dbReference type="Rhea" id="RHEA:67716"/>
        <dbReference type="Rhea" id="RHEA-COMP:17327"/>
        <dbReference type="Rhea" id="RHEA-COMP:17328"/>
        <dbReference type="ChEBI" id="CHEBI:15378"/>
        <dbReference type="ChEBI" id="CHEBI:33737"/>
        <dbReference type="ChEBI" id="CHEBI:33738"/>
        <dbReference type="ChEBI" id="CHEBI:57783"/>
        <dbReference type="ChEBI" id="CHEBI:58349"/>
    </reaction>
</comment>
<evidence type="ECO:0000256" key="7">
    <source>
        <dbReference type="ARBA" id="ARBA00022643"/>
    </source>
</evidence>
<dbReference type="GO" id="GO:0050661">
    <property type="term" value="F:NADP binding"/>
    <property type="evidence" value="ECO:0007669"/>
    <property type="project" value="UniProtKB-UniRule"/>
</dbReference>
<dbReference type="Pfam" id="PF00667">
    <property type="entry name" value="FAD_binding_1"/>
    <property type="match status" value="1"/>
</dbReference>
<evidence type="ECO:0000259" key="20">
    <source>
        <dbReference type="PROSITE" id="PS51384"/>
    </source>
</evidence>
<dbReference type="InterPro" id="IPR003097">
    <property type="entry name" value="CysJ-like_FAD-binding"/>
</dbReference>
<dbReference type="InterPro" id="IPR031814">
    <property type="entry name" value="ALG11_N"/>
</dbReference>
<dbReference type="PROSITE" id="PS51384">
    <property type="entry name" value="FAD_FR"/>
    <property type="match status" value="1"/>
</dbReference>
<evidence type="ECO:0000256" key="12">
    <source>
        <dbReference type="ARBA" id="ARBA00022827"/>
    </source>
</evidence>
<feature type="binding site" evidence="18">
    <location>
        <begin position="502"/>
        <end position="506"/>
    </location>
    <ligand>
        <name>NADP(+)</name>
        <dbReference type="ChEBI" id="CHEBI:58349"/>
    </ligand>
</feature>
<name>A0AAD5URH5_9FUNG</name>
<dbReference type="CDD" id="cd03806">
    <property type="entry name" value="GT4_ALG11-like"/>
    <property type="match status" value="1"/>
</dbReference>
<evidence type="ECO:0000256" key="18">
    <source>
        <dbReference type="HAMAP-Rule" id="MF_03178"/>
    </source>
</evidence>
<evidence type="ECO:0000256" key="8">
    <source>
        <dbReference type="ARBA" id="ARBA00022676"/>
    </source>
</evidence>
<comment type="subunit">
    <text evidence="18">Interacts with DRE2; as part of the cytosolic iron-sulfur (Fe-S) protein assembly (CIA) machinery.</text>
</comment>
<evidence type="ECO:0000256" key="16">
    <source>
        <dbReference type="ARBA" id="ARBA00023136"/>
    </source>
</evidence>
<comment type="caution">
    <text evidence="21">The sequence shown here is derived from an EMBL/GenBank/DDBJ whole genome shotgun (WGS) entry which is preliminary data.</text>
</comment>
<keyword evidence="11" id="KW-0256">Endoplasmic reticulum</keyword>
<dbReference type="Pfam" id="PF00258">
    <property type="entry name" value="Flavodoxin_1"/>
    <property type="match status" value="1"/>
</dbReference>
<dbReference type="Gene3D" id="3.40.50.80">
    <property type="entry name" value="Nucleotide-binding domain of ferredoxin-NADP reductase (FNR) module"/>
    <property type="match status" value="1"/>
</dbReference>
<organism evidence="21 22">
    <name type="scientific">Boothiomyces macroporosus</name>
    <dbReference type="NCBI Taxonomy" id="261099"/>
    <lineage>
        <taxon>Eukaryota</taxon>
        <taxon>Fungi</taxon>
        <taxon>Fungi incertae sedis</taxon>
        <taxon>Chytridiomycota</taxon>
        <taxon>Chytridiomycota incertae sedis</taxon>
        <taxon>Chytridiomycetes</taxon>
        <taxon>Rhizophydiales</taxon>
        <taxon>Terramycetaceae</taxon>
        <taxon>Boothiomyces</taxon>
    </lineage>
</organism>
<dbReference type="Pfam" id="PF00534">
    <property type="entry name" value="Glycos_transf_1"/>
    <property type="match status" value="1"/>
</dbReference>
<keyword evidence="15 18" id="KW-0560">Oxidoreductase</keyword>
<feature type="binding site" evidence="18">
    <location>
        <begin position="361"/>
        <end position="364"/>
    </location>
    <ligand>
        <name>FAD</name>
        <dbReference type="ChEBI" id="CHEBI:57692"/>
    </ligand>
</feature>
<dbReference type="PROSITE" id="PS50902">
    <property type="entry name" value="FLAVODOXIN_LIKE"/>
    <property type="match status" value="1"/>
</dbReference>
<dbReference type="GO" id="GO:0006487">
    <property type="term" value="P:protein N-linked glycosylation"/>
    <property type="evidence" value="ECO:0007669"/>
    <property type="project" value="TreeGrafter"/>
</dbReference>
<keyword evidence="6 18" id="KW-0285">Flavoprotein</keyword>
<dbReference type="InterPro" id="IPR001433">
    <property type="entry name" value="OxRdtase_FAD/NAD-bd"/>
</dbReference>
<sequence>MKRKILILYASETGYSQETAERIAREARQRHFNVTLLSMHEYNLQDLPTESFVCFVCSVTGQGEEPKTMKSFWKFLLKKSLPSDSLVGMKFGVFGQAKKLYKRLIQLGGTAIVPRGDGDDQHYLGVDGALDPWLEAFWDAALKIFPLPSGLSIIPSTTLPHSTFEIEFVKDPEIAKEEALTAKVLENIRITSPDHFQDVRHFEFEIPQNIKYSAGDIMVIKPRNIKEKVLEVIEHLGWKDIMNDYIQFRVNPLVPGLNELTLDAILPDWLKYPITLISLFENHLDIFGRPRRYFFHLLSFFVSDEMQKEKLVEFASTEGQNDLYTYAHKMKRTTFEVLKDFTSVKIALKYLPDLIPRMRERHFSISSPPTDGKVTLTVAIVDYKTKLVERRVGVCTSWMKTLHVGDEFHFRMEKGTFVLPKDGTPIICIGPGTGVAPMRSLVLEHIKNHPSSNVLLTKAKNCLIFGNRNQDCDYLYEAEWKRLESTDNLVLITAFSRDQEDKVYVQHRMREKASMIWDMINNQNANIYLSGNAKRMPVDVAEALEYIFETEGKMDQKEAQDYLKTLERNKRFQQECCPVSFFHPFCDSGGGGERVLWTAIDAIQQSYPQKEIVIYIWSNADTDTLLDRVEKQFGFVLDADRIMFLKLYTWPFLESKRYKRLTLIASSLGSMVSGWEACTILCPKLMIESVGFAFIYPIAKLFGCKLVSYVHYPTISSDMLKRVRNREDAFNNSSTISNSKFLSTLKLWYYLSFSKIYGLVGSCCDVVMVNSTWTRNHIDEIWKLESKSKIVYPPCDTLSLIKFELDPDSRQRIILSVAQFRPEKDHELQINCFSELLKRYPEYSKGEKAVKLVLIGGVRNQGDQERVDKLQTMIDNLHLRDNVEIVKNAPYELLLNYLSVSLIGIHTMYNEHFGISLIEYMAAGLIAVGNKSGGPLMDIVTKGNGYLASDLESYVQCLKQILDLPAKERAKIQASARRHVQSKFSEASFKEGFLDSIKSLI</sequence>
<keyword evidence="14" id="KW-1133">Transmembrane helix</keyword>
<dbReference type="InterPro" id="IPR017938">
    <property type="entry name" value="Riboflavin_synthase-like_b-brl"/>
</dbReference>
<dbReference type="GO" id="GO:0010181">
    <property type="term" value="F:FMN binding"/>
    <property type="evidence" value="ECO:0007669"/>
    <property type="project" value="UniProtKB-UniRule"/>
</dbReference>
<dbReference type="GO" id="GO:0160246">
    <property type="term" value="F:NADPH-iron-sulfur [2Fe-2S] protein oxidoreductase activity"/>
    <property type="evidence" value="ECO:0007669"/>
    <property type="project" value="InterPro"/>
</dbReference>
<dbReference type="SUPFAM" id="SSF52343">
    <property type="entry name" value="Ferredoxin reductase-like, C-terminal NADP-linked domain"/>
    <property type="match status" value="1"/>
</dbReference>
<dbReference type="InterPro" id="IPR001709">
    <property type="entry name" value="Flavoprot_Pyr_Nucl_cyt_Rdtase"/>
</dbReference>
<comment type="cofactor">
    <cofactor evidence="2 18">
        <name>FAD</name>
        <dbReference type="ChEBI" id="CHEBI:57692"/>
    </cofactor>
</comment>